<accession>A0A2T4BXL8</accession>
<evidence type="ECO:0000313" key="2">
    <source>
        <dbReference type="Proteomes" id="UP000240760"/>
    </source>
</evidence>
<name>A0A2T4BXL8_TRILO</name>
<reference evidence="1 2" key="1">
    <citation type="submission" date="2016-07" db="EMBL/GenBank/DDBJ databases">
        <title>Multiple horizontal gene transfer events from other fungi enriched the ability of initially mycotrophic Trichoderma (Ascomycota) to feed on dead plant biomass.</title>
        <authorList>
            <consortium name="DOE Joint Genome Institute"/>
            <person name="Aerts A."/>
            <person name="Atanasova L."/>
            <person name="Chenthamara K."/>
            <person name="Zhang J."/>
            <person name="Grujic M."/>
            <person name="Henrissat B."/>
            <person name="Kuo A."/>
            <person name="Salamov A."/>
            <person name="Lipzen A."/>
            <person name="Labutti K."/>
            <person name="Barry K."/>
            <person name="Miao Y."/>
            <person name="Rahimi M.J."/>
            <person name="Shen Q."/>
            <person name="Grigoriev I.V."/>
            <person name="Kubicek C.P."/>
            <person name="Druzhinina I.S."/>
        </authorList>
    </citation>
    <scope>NUCLEOTIDE SEQUENCE [LARGE SCALE GENOMIC DNA]</scope>
    <source>
        <strain evidence="1 2">ATCC 18648</strain>
    </source>
</reference>
<sequence length="82" mass="9253">METCLRRASLPSFSHDLTCAVHDASLGSGLMARSPGYVVPKPTTSYYMPALVVISQTSLVLLILMENNCYQQWWWQFRGSCH</sequence>
<organism evidence="1 2">
    <name type="scientific">Trichoderma longibrachiatum ATCC 18648</name>
    <dbReference type="NCBI Taxonomy" id="983965"/>
    <lineage>
        <taxon>Eukaryota</taxon>
        <taxon>Fungi</taxon>
        <taxon>Dikarya</taxon>
        <taxon>Ascomycota</taxon>
        <taxon>Pezizomycotina</taxon>
        <taxon>Sordariomycetes</taxon>
        <taxon>Hypocreomycetidae</taxon>
        <taxon>Hypocreales</taxon>
        <taxon>Hypocreaceae</taxon>
        <taxon>Trichoderma</taxon>
    </lineage>
</organism>
<evidence type="ECO:0000313" key="1">
    <source>
        <dbReference type="EMBL" id="PTB74081.1"/>
    </source>
</evidence>
<dbReference type="AlphaFoldDB" id="A0A2T4BXL8"/>
<keyword evidence="2" id="KW-1185">Reference proteome</keyword>
<dbReference type="EMBL" id="KZ679137">
    <property type="protein sequence ID" value="PTB74081.1"/>
    <property type="molecule type" value="Genomic_DNA"/>
</dbReference>
<dbReference type="Proteomes" id="UP000240760">
    <property type="component" value="Unassembled WGS sequence"/>
</dbReference>
<protein>
    <submittedName>
        <fullName evidence="1">Uncharacterized protein</fullName>
    </submittedName>
</protein>
<gene>
    <name evidence="1" type="ORF">M440DRAFT_127424</name>
</gene>
<proteinExistence type="predicted"/>